<dbReference type="InterPro" id="IPR003692">
    <property type="entry name" value="Hydantoinase_B"/>
</dbReference>
<dbReference type="InterPro" id="IPR045079">
    <property type="entry name" value="Oxoprolinase-like"/>
</dbReference>
<feature type="domain" description="Hydantoinase B/oxoprolinase" evidence="4">
    <location>
        <begin position="1367"/>
        <end position="1888"/>
    </location>
</feature>
<dbReference type="EMBL" id="CAKOGL010000018">
    <property type="protein sequence ID" value="CAH2097808.1"/>
    <property type="molecule type" value="Genomic_DNA"/>
</dbReference>
<dbReference type="InterPro" id="IPR008040">
    <property type="entry name" value="Hydant_A_N"/>
</dbReference>
<dbReference type="GO" id="GO:0005829">
    <property type="term" value="C:cytosol"/>
    <property type="evidence" value="ECO:0007669"/>
    <property type="project" value="TreeGrafter"/>
</dbReference>
<keyword evidence="8" id="KW-1185">Reference proteome</keyword>
<evidence type="ECO:0000259" key="4">
    <source>
        <dbReference type="Pfam" id="PF02538"/>
    </source>
</evidence>
<dbReference type="PANTHER" id="PTHR11365:SF2">
    <property type="entry name" value="5-OXOPROLINASE"/>
    <property type="match status" value="1"/>
</dbReference>
<dbReference type="Proteomes" id="UP001153954">
    <property type="component" value="Unassembled WGS sequence"/>
</dbReference>
<evidence type="ECO:0000259" key="5">
    <source>
        <dbReference type="Pfam" id="PF05378"/>
    </source>
</evidence>
<dbReference type="Pfam" id="PF01968">
    <property type="entry name" value="Hydantoinase_A"/>
    <property type="match status" value="2"/>
</dbReference>
<dbReference type="Pfam" id="PF05378">
    <property type="entry name" value="Hydant_A_N"/>
    <property type="match status" value="1"/>
</dbReference>
<dbReference type="GO" id="GO:0017168">
    <property type="term" value="F:5-oxoprolinase (ATP-hydrolyzing) activity"/>
    <property type="evidence" value="ECO:0007669"/>
    <property type="project" value="TreeGrafter"/>
</dbReference>
<evidence type="ECO:0000256" key="2">
    <source>
        <dbReference type="SAM" id="MobiDB-lite"/>
    </source>
</evidence>
<gene>
    <name evidence="7" type="ORF">EEDITHA_LOCUS12989</name>
</gene>
<feature type="domain" description="Hydantoinase/oxoprolinase N-terminal" evidence="5">
    <location>
        <begin position="9"/>
        <end position="217"/>
    </location>
</feature>
<organism evidence="7 8">
    <name type="scientific">Euphydryas editha</name>
    <name type="common">Edith's checkerspot</name>
    <dbReference type="NCBI Taxonomy" id="104508"/>
    <lineage>
        <taxon>Eukaryota</taxon>
        <taxon>Metazoa</taxon>
        <taxon>Ecdysozoa</taxon>
        <taxon>Arthropoda</taxon>
        <taxon>Hexapoda</taxon>
        <taxon>Insecta</taxon>
        <taxon>Pterygota</taxon>
        <taxon>Neoptera</taxon>
        <taxon>Endopterygota</taxon>
        <taxon>Lepidoptera</taxon>
        <taxon>Glossata</taxon>
        <taxon>Ditrysia</taxon>
        <taxon>Papilionoidea</taxon>
        <taxon>Nymphalidae</taxon>
        <taxon>Nymphalinae</taxon>
        <taxon>Euphydryas</taxon>
    </lineage>
</organism>
<evidence type="ECO:0000259" key="3">
    <source>
        <dbReference type="Pfam" id="PF01968"/>
    </source>
</evidence>
<evidence type="ECO:0000259" key="6">
    <source>
        <dbReference type="Pfam" id="PF19278"/>
    </source>
</evidence>
<dbReference type="Pfam" id="PF02538">
    <property type="entry name" value="Hydantoinase_B"/>
    <property type="match status" value="1"/>
</dbReference>
<proteinExistence type="inferred from homology"/>
<dbReference type="InterPro" id="IPR049517">
    <property type="entry name" value="ACX-like_C"/>
</dbReference>
<dbReference type="InterPro" id="IPR002821">
    <property type="entry name" value="Hydantoinase_A"/>
</dbReference>
<sequence>MDPPKGFQFAIDRGGTFTDVFARCPNGKVRVMKLLSVDPQNYDDAPREAIRRILQEETGNALDKNGKVNSSLIESIRMGTTVATNALLERKGAKMALVINKGFKDLLYIGNQARPNIFQLNIKRPGVLYTEVIEVDCRVIPALEDRCQIDKSKLNWKEVYGTTGQKMLIVKDVDEEAVRKDLAAIRGKGIDSIAVVLAHSYTYREHELQIGRIAQELGFNQISLSHSVTSMVRVTSRGYTACADAYLTPHIREYVKGFAEGFTDGLKNSNVLFMQSDGGLTPMNMFNGSRAILSGPAGGVVGYALTSYQKETDLPVIGFDMGGTSTDVSRYAGSLEHVHEATTAGVTIQAPQLDINTVAAGGGSMLMFRSGLFVAGPESAGAQPGPACYRKGGPLTVTDANLLLGRLLPEYFPKIFGPNENEPLDKEATVTAFSKLTDEINSFLKQDGAKEMTMEEVAMGFLNVANEAMCRPIRALTTARGYDARSHALACFGGAGAQHACAVARQLGVPAVLVHKYAGECECECRTAARVRRRAPAGRARRARAQVRRTRAPSRASWACPPCSCTSTPVSVSVSAALQHACAVARQLGVPAVLVHKYAGECECECRPAARVRRRAPAGRARRARAQVRSTRAPSRASWACPPCSCTSTQVSVSVSAAPQHVCAVARQLGVPAVLVHKYAGECECECRTAARVRRRAPAGRARRARAQVRSTCAPSRASWACPPCSCTSTQVSVSVSAAPQHVCAVARQLGVPAVLVHKYAGECECECECRPAARVRRRAPAGRARRARAQVRSTRAPSRASWACPPCSCTSTQVSVSVSVSAAPQHACAVARQLGVPAVLVHKYAGECECECECRPAARVRRRAPAGRARRARAQVRSTRAPSRASWACPPCSCTSTQVSVSVSVSAAPQHACAVARQLGVPAVLVHKYAGECECECECRPAARVRRRAPAGRARRARSQVRSTCAPSRASWACPPCSCTSTQVSVSVSAAPQHACAVARQLGVPAVLVHKYAGECECECECRPAARVRRRAPAGRARRARAQHACAVARQLGVPAVLVHKYAGECECECRPAARVRRRAPAGRARRARAQVRSTRAPSRASWACPPCSCTSTQVSVSVSVSAAPQHACAVARQLGVPAVLVHKYAGILSAYGMALADVVQEAQEPCALVYCPNNFQQLDMQLDKLAAVCRDKLRAQGFTDSQIVVEPYLHLRYAGTDCALMVAPSNKVSQAMKHGDFYAAFVNRYKNEFGFTLSGRDVLVDDVRVRGIGKSAIAEEKALPSGKGVKPSVEKTVKVYFEGGYQDTAIYLLEKLLPDQEIPGPAIIMDSLSTILVEPGSRADITKFGDIRITIGAGQSKVVTAELESVQLSIFSHRFMSIAEQMGRVLQRTSISVNIKERLDFSCALFGPDGGLVSNAPHIPVHLGAMQETVQYQMKVRGDSIKPGDVLLANHPKAGGSHLPDLTVITPVFHKSTKRPIFFVASRGHHADIGGLTPGSMPPHSTSLEQEGAAFRSMLLVDGGKFNEEELTEELMKPSKYPGCSGTRNLADNLSDLKAQVAANQRGIQLVSELIEEYSLEVVQAYMSHIQKNAELAVRDMLKEIARNAIAKTGSAVLKATEYMDNGTPIVLTVTLDKDRGSAVCDFTGTGVEVWGNLNAPRAITLSALIYCLRCMVGHDVPLNQGCLNPVRVVIPTGSLLDPSERAAVVGGNVLTSQRIVDVVLKAFQVCAASQGCMNNLTLGEESWGYYETVAGGSGAGPGWHGSGGVHTHMTNTRITDVEIVETRYPLLVWSFSLRAGSGGRGQWNGGDGVTRELVFRRTVQLSVLTERRAFQPYGMNGGEPGARGLNLLQRTDGRLINLGGKSSVEAYPGDKYIMNSPGGGGYGRPSDVTDTNKENDNKYSEFLERGSVYEYRSAQEGV</sequence>
<feature type="domain" description="Hydantoinase A/oxoprolinase" evidence="3">
    <location>
        <begin position="237"/>
        <end position="529"/>
    </location>
</feature>
<dbReference type="Pfam" id="PF19278">
    <property type="entry name" value="Hydant_A_C"/>
    <property type="match status" value="1"/>
</dbReference>
<protein>
    <recommendedName>
        <fullName evidence="9">5-oxoprolinase</fullName>
    </recommendedName>
</protein>
<evidence type="ECO:0000313" key="8">
    <source>
        <dbReference type="Proteomes" id="UP001153954"/>
    </source>
</evidence>
<evidence type="ECO:0000256" key="1">
    <source>
        <dbReference type="ARBA" id="ARBA00010403"/>
    </source>
</evidence>
<comment type="caution">
    <text evidence="7">The sequence shown here is derived from an EMBL/GenBank/DDBJ whole genome shotgun (WGS) entry which is preliminary data.</text>
</comment>
<dbReference type="GO" id="GO:0006749">
    <property type="term" value="P:glutathione metabolic process"/>
    <property type="evidence" value="ECO:0007669"/>
    <property type="project" value="TreeGrafter"/>
</dbReference>
<feature type="domain" description="Acetophenone carboxylase-like C-terminal" evidence="6">
    <location>
        <begin position="1178"/>
        <end position="1344"/>
    </location>
</feature>
<name>A0AAU9UF47_EUPED</name>
<feature type="region of interest" description="Disordered" evidence="2">
    <location>
        <begin position="1878"/>
        <end position="1898"/>
    </location>
</feature>
<reference evidence="7" key="1">
    <citation type="submission" date="2022-03" db="EMBL/GenBank/DDBJ databases">
        <authorList>
            <person name="Tunstrom K."/>
        </authorList>
    </citation>
    <scope>NUCLEOTIDE SEQUENCE</scope>
</reference>
<dbReference type="PANTHER" id="PTHR11365">
    <property type="entry name" value="5-OXOPROLINASE RELATED"/>
    <property type="match status" value="1"/>
</dbReference>
<evidence type="ECO:0008006" key="9">
    <source>
        <dbReference type="Google" id="ProtNLM"/>
    </source>
</evidence>
<feature type="domain" description="Hydantoinase A/oxoprolinase" evidence="3">
    <location>
        <begin position="1124"/>
        <end position="1163"/>
    </location>
</feature>
<comment type="similarity">
    <text evidence="1">Belongs to the oxoprolinase family.</text>
</comment>
<accession>A0AAU9UF47</accession>
<evidence type="ECO:0000313" key="7">
    <source>
        <dbReference type="EMBL" id="CAH2097808.1"/>
    </source>
</evidence>